<evidence type="ECO:0000313" key="1">
    <source>
        <dbReference type="EMBL" id="RZF52740.1"/>
    </source>
</evidence>
<dbReference type="EMBL" id="SGIM01000006">
    <property type="protein sequence ID" value="RZF52740.1"/>
    <property type="molecule type" value="Genomic_DNA"/>
</dbReference>
<keyword evidence="2" id="KW-1185">Reference proteome</keyword>
<dbReference type="RefSeq" id="WP_130162126.1">
    <property type="nucleotide sequence ID" value="NZ_SGIM01000006.1"/>
</dbReference>
<dbReference type="Pfam" id="PF09981">
    <property type="entry name" value="DUF2218"/>
    <property type="match status" value="1"/>
</dbReference>
<protein>
    <submittedName>
        <fullName evidence="1">DUF2218 domain-containing protein</fullName>
    </submittedName>
</protein>
<organism evidence="1 2">
    <name type="scientific">Acinetobacter halotolerans</name>
    <dbReference type="NCBI Taxonomy" id="1752076"/>
    <lineage>
        <taxon>Bacteria</taxon>
        <taxon>Pseudomonadati</taxon>
        <taxon>Pseudomonadota</taxon>
        <taxon>Gammaproteobacteria</taxon>
        <taxon>Moraxellales</taxon>
        <taxon>Moraxellaceae</taxon>
        <taxon>Acinetobacter</taxon>
    </lineage>
</organism>
<proteinExistence type="predicted"/>
<evidence type="ECO:0000313" key="2">
    <source>
        <dbReference type="Proteomes" id="UP000292110"/>
    </source>
</evidence>
<accession>A0A4Q6XI67</accession>
<reference evidence="1 2" key="1">
    <citation type="submission" date="2019-02" db="EMBL/GenBank/DDBJ databases">
        <title>The draft genome of Acinetobacter halotolerans strain JCM 31009.</title>
        <authorList>
            <person name="Qin J."/>
            <person name="Feng Y."/>
            <person name="Nemec A."/>
            <person name="Zong Z."/>
        </authorList>
    </citation>
    <scope>NUCLEOTIDE SEQUENCE [LARGE SCALE GENOMIC DNA]</scope>
    <source>
        <strain evidence="1 2">JCM 31009</strain>
    </source>
</reference>
<dbReference type="Gene3D" id="3.30.310.50">
    <property type="entry name" value="Alpha-D-phosphohexomutase, C-terminal domain"/>
    <property type="match status" value="1"/>
</dbReference>
<comment type="caution">
    <text evidence="1">The sequence shown here is derived from an EMBL/GenBank/DDBJ whole genome shotgun (WGS) entry which is preliminary data.</text>
</comment>
<dbReference type="InterPro" id="IPR014543">
    <property type="entry name" value="UCP028291"/>
</dbReference>
<sequence length="91" mass="10696">MNSTTQLTTTEGKRISKRLVNHWKHKFEVSETETHSKIFMPTATVTLTPQEQYLDVLIENQQDDVARLEEVVIDHLNRMAQQEFTAEWQHS</sequence>
<dbReference type="Proteomes" id="UP000292110">
    <property type="component" value="Unassembled WGS sequence"/>
</dbReference>
<name>A0A4Q6XI67_9GAMM</name>
<gene>
    <name evidence="1" type="ORF">EXE30_09250</name>
</gene>
<dbReference type="AlphaFoldDB" id="A0A4Q6XI67"/>